<protein>
    <submittedName>
        <fullName evidence="2">Uncharacterized protein</fullName>
    </submittedName>
</protein>
<dbReference type="Proteomes" id="UP001293593">
    <property type="component" value="Unassembled WGS sequence"/>
</dbReference>
<evidence type="ECO:0000313" key="3">
    <source>
        <dbReference type="Proteomes" id="UP001293593"/>
    </source>
</evidence>
<comment type="caution">
    <text evidence="2">The sequence shown here is derived from an EMBL/GenBank/DDBJ whole genome shotgun (WGS) entry which is preliminary data.</text>
</comment>
<sequence>MSSKHPQRRAIDEDDKSLYNCARKYGMIVKQFDELMGILNNTTNTPKSTRGRKASASGTSMVGSSSQPESNVALAEAVTRFLQELKS</sequence>
<feature type="region of interest" description="Disordered" evidence="1">
    <location>
        <begin position="41"/>
        <end position="69"/>
    </location>
</feature>
<keyword evidence="3" id="KW-1185">Reference proteome</keyword>
<dbReference type="EMBL" id="JAWXYG010000002">
    <property type="protein sequence ID" value="KAK4281484.1"/>
    <property type="molecule type" value="Genomic_DNA"/>
</dbReference>
<evidence type="ECO:0000256" key="1">
    <source>
        <dbReference type="SAM" id="MobiDB-lite"/>
    </source>
</evidence>
<name>A0AAE1N1V0_9FABA</name>
<reference evidence="2" key="1">
    <citation type="submission" date="2023-10" db="EMBL/GenBank/DDBJ databases">
        <title>Chromosome-level genome of the transformable northern wattle, Acacia crassicarpa.</title>
        <authorList>
            <person name="Massaro I."/>
            <person name="Sinha N.R."/>
            <person name="Poethig S."/>
            <person name="Leichty A.R."/>
        </authorList>
    </citation>
    <scope>NUCLEOTIDE SEQUENCE</scope>
    <source>
        <strain evidence="2">Acra3RX</strain>
        <tissue evidence="2">Leaf</tissue>
    </source>
</reference>
<evidence type="ECO:0000313" key="2">
    <source>
        <dbReference type="EMBL" id="KAK4281484.1"/>
    </source>
</evidence>
<proteinExistence type="predicted"/>
<gene>
    <name evidence="2" type="ORF">QN277_012969</name>
</gene>
<accession>A0AAE1N1V0</accession>
<dbReference type="AlphaFoldDB" id="A0AAE1N1V0"/>
<feature type="compositionally biased region" description="Low complexity" evidence="1">
    <location>
        <begin position="54"/>
        <end position="66"/>
    </location>
</feature>
<organism evidence="2 3">
    <name type="scientific">Acacia crassicarpa</name>
    <name type="common">northern wattle</name>
    <dbReference type="NCBI Taxonomy" id="499986"/>
    <lineage>
        <taxon>Eukaryota</taxon>
        <taxon>Viridiplantae</taxon>
        <taxon>Streptophyta</taxon>
        <taxon>Embryophyta</taxon>
        <taxon>Tracheophyta</taxon>
        <taxon>Spermatophyta</taxon>
        <taxon>Magnoliopsida</taxon>
        <taxon>eudicotyledons</taxon>
        <taxon>Gunneridae</taxon>
        <taxon>Pentapetalae</taxon>
        <taxon>rosids</taxon>
        <taxon>fabids</taxon>
        <taxon>Fabales</taxon>
        <taxon>Fabaceae</taxon>
        <taxon>Caesalpinioideae</taxon>
        <taxon>mimosoid clade</taxon>
        <taxon>Acacieae</taxon>
        <taxon>Acacia</taxon>
    </lineage>
</organism>